<evidence type="ECO:0000313" key="1">
    <source>
        <dbReference type="EMBL" id="PNR46878.1"/>
    </source>
</evidence>
<dbReference type="EnsemblPlants" id="Pp3c10_17004V3.1">
    <property type="protein sequence ID" value="PAC:32901480.CDS.1"/>
    <property type="gene ID" value="Pp3c10_17004"/>
</dbReference>
<accession>A0A2K1JZC4</accession>
<dbReference type="Proteomes" id="UP000006727">
    <property type="component" value="Chromosome 10"/>
</dbReference>
<dbReference type="EMBL" id="ABEU02000010">
    <property type="protein sequence ID" value="PNR46878.1"/>
    <property type="molecule type" value="Genomic_DNA"/>
</dbReference>
<reference evidence="2" key="3">
    <citation type="submission" date="2020-12" db="UniProtKB">
        <authorList>
            <consortium name="EnsemblPlants"/>
        </authorList>
    </citation>
    <scope>IDENTIFICATION</scope>
</reference>
<reference evidence="1 3" key="1">
    <citation type="journal article" date="2008" name="Science">
        <title>The Physcomitrella genome reveals evolutionary insights into the conquest of land by plants.</title>
        <authorList>
            <person name="Rensing S."/>
            <person name="Lang D."/>
            <person name="Zimmer A."/>
            <person name="Terry A."/>
            <person name="Salamov A."/>
            <person name="Shapiro H."/>
            <person name="Nishiyama T."/>
            <person name="Perroud P.-F."/>
            <person name="Lindquist E."/>
            <person name="Kamisugi Y."/>
            <person name="Tanahashi T."/>
            <person name="Sakakibara K."/>
            <person name="Fujita T."/>
            <person name="Oishi K."/>
            <person name="Shin-I T."/>
            <person name="Kuroki Y."/>
            <person name="Toyoda A."/>
            <person name="Suzuki Y."/>
            <person name="Hashimoto A."/>
            <person name="Yamaguchi K."/>
            <person name="Sugano A."/>
            <person name="Kohara Y."/>
            <person name="Fujiyama A."/>
            <person name="Anterola A."/>
            <person name="Aoki S."/>
            <person name="Ashton N."/>
            <person name="Barbazuk W.B."/>
            <person name="Barker E."/>
            <person name="Bennetzen J."/>
            <person name="Bezanilla M."/>
            <person name="Blankenship R."/>
            <person name="Cho S.H."/>
            <person name="Dutcher S."/>
            <person name="Estelle M."/>
            <person name="Fawcett J.A."/>
            <person name="Gundlach H."/>
            <person name="Hanada K."/>
            <person name="Heyl A."/>
            <person name="Hicks K.A."/>
            <person name="Hugh J."/>
            <person name="Lohr M."/>
            <person name="Mayer K."/>
            <person name="Melkozernov A."/>
            <person name="Murata T."/>
            <person name="Nelson D."/>
            <person name="Pils B."/>
            <person name="Prigge M."/>
            <person name="Reiss B."/>
            <person name="Renner T."/>
            <person name="Rombauts S."/>
            <person name="Rushton P."/>
            <person name="Sanderfoot A."/>
            <person name="Schween G."/>
            <person name="Shiu S.-H."/>
            <person name="Stueber K."/>
            <person name="Theodoulou F.L."/>
            <person name="Tu H."/>
            <person name="Van de Peer Y."/>
            <person name="Verrier P.J."/>
            <person name="Waters E."/>
            <person name="Wood A."/>
            <person name="Yang L."/>
            <person name="Cove D."/>
            <person name="Cuming A."/>
            <person name="Hasebe M."/>
            <person name="Lucas S."/>
            <person name="Mishler D.B."/>
            <person name="Reski R."/>
            <person name="Grigoriev I."/>
            <person name="Quatrano R.S."/>
            <person name="Boore J.L."/>
        </authorList>
    </citation>
    <scope>NUCLEOTIDE SEQUENCE [LARGE SCALE GENOMIC DNA]</scope>
    <source>
        <strain evidence="2 3">cv. Gransden 2004</strain>
    </source>
</reference>
<sequence length="94" mass="10105">MLTVVITDASVAVYNPAKMKVGVLVDDKDVKVETDIVTVDITQAEDKVQFKTLEGQTVDVSVKDGDVLVLIPDPSGNFSQLKVEVLSKVAPFLS</sequence>
<evidence type="ECO:0000313" key="3">
    <source>
        <dbReference type="Proteomes" id="UP000006727"/>
    </source>
</evidence>
<dbReference type="InParanoid" id="A0A2K1JZC4"/>
<protein>
    <submittedName>
        <fullName evidence="1 2">Uncharacterized protein</fullName>
    </submittedName>
</protein>
<dbReference type="PaxDb" id="3218-PP1S381_32V6.1"/>
<organism evidence="1">
    <name type="scientific">Physcomitrium patens</name>
    <name type="common">Spreading-leaved earth moss</name>
    <name type="synonym">Physcomitrella patens</name>
    <dbReference type="NCBI Taxonomy" id="3218"/>
    <lineage>
        <taxon>Eukaryota</taxon>
        <taxon>Viridiplantae</taxon>
        <taxon>Streptophyta</taxon>
        <taxon>Embryophyta</taxon>
        <taxon>Bryophyta</taxon>
        <taxon>Bryophytina</taxon>
        <taxon>Bryopsida</taxon>
        <taxon>Funariidae</taxon>
        <taxon>Funariales</taxon>
        <taxon>Funariaceae</taxon>
        <taxon>Physcomitrium</taxon>
    </lineage>
</organism>
<proteinExistence type="predicted"/>
<dbReference type="AlphaFoldDB" id="A0A2K1JZC4"/>
<dbReference type="Gramene" id="Pp3c10_17004V3.1">
    <property type="protein sequence ID" value="PAC:32901480.CDS.1"/>
    <property type="gene ID" value="Pp3c10_17004"/>
</dbReference>
<evidence type="ECO:0000313" key="2">
    <source>
        <dbReference type="EnsemblPlants" id="PAC:32901480.CDS.1"/>
    </source>
</evidence>
<name>A0A2K1JZC4_PHYPA</name>
<keyword evidence="3" id="KW-1185">Reference proteome</keyword>
<gene>
    <name evidence="1" type="ORF">PHYPA_013998</name>
</gene>
<reference evidence="1 3" key="2">
    <citation type="journal article" date="2018" name="Plant J.">
        <title>The Physcomitrella patens chromosome-scale assembly reveals moss genome structure and evolution.</title>
        <authorList>
            <person name="Lang D."/>
            <person name="Ullrich K.K."/>
            <person name="Murat F."/>
            <person name="Fuchs J."/>
            <person name="Jenkins J."/>
            <person name="Haas F.B."/>
            <person name="Piednoel M."/>
            <person name="Gundlach H."/>
            <person name="Van Bel M."/>
            <person name="Meyberg R."/>
            <person name="Vives C."/>
            <person name="Morata J."/>
            <person name="Symeonidi A."/>
            <person name="Hiss M."/>
            <person name="Muchero W."/>
            <person name="Kamisugi Y."/>
            <person name="Saleh O."/>
            <person name="Blanc G."/>
            <person name="Decker E.L."/>
            <person name="van Gessel N."/>
            <person name="Grimwood J."/>
            <person name="Hayes R.D."/>
            <person name="Graham S.W."/>
            <person name="Gunter L.E."/>
            <person name="McDaniel S.F."/>
            <person name="Hoernstein S.N.W."/>
            <person name="Larsson A."/>
            <person name="Li F.W."/>
            <person name="Perroud P.F."/>
            <person name="Phillips J."/>
            <person name="Ranjan P."/>
            <person name="Rokshar D.S."/>
            <person name="Rothfels C.J."/>
            <person name="Schneider L."/>
            <person name="Shu S."/>
            <person name="Stevenson D.W."/>
            <person name="Thummler F."/>
            <person name="Tillich M."/>
            <person name="Villarreal Aguilar J.C."/>
            <person name="Widiez T."/>
            <person name="Wong G.K."/>
            <person name="Wymore A."/>
            <person name="Zhang Y."/>
            <person name="Zimmer A.D."/>
            <person name="Quatrano R.S."/>
            <person name="Mayer K.F.X."/>
            <person name="Goodstein D."/>
            <person name="Casacuberta J.M."/>
            <person name="Vandepoele K."/>
            <person name="Reski R."/>
            <person name="Cuming A.C."/>
            <person name="Tuskan G.A."/>
            <person name="Maumus F."/>
            <person name="Salse J."/>
            <person name="Schmutz J."/>
            <person name="Rensing S.A."/>
        </authorList>
    </citation>
    <scope>NUCLEOTIDE SEQUENCE [LARGE SCALE GENOMIC DNA]</scope>
    <source>
        <strain evidence="2 3">cv. Gransden 2004</strain>
    </source>
</reference>